<dbReference type="PROSITE" id="PS51257">
    <property type="entry name" value="PROKAR_LIPOPROTEIN"/>
    <property type="match status" value="1"/>
</dbReference>
<sequence>MTERKLTFTALAGLLTAGLAGCASQDTASPPFSDGLPFRAEVEASGFATILSAPPASFDPVEPPPPAPRTAEQDAADAEFMRVGDYQNSVMYEVQTLAEQLRRDERGNFQTLHYDNEGELGVVFEFLRDGPATLRKYSKNPTFRGETVRWSQEELRAAADFMWETFREDRVLQSTGIATQVVTAQISVSEEEFRALVKRKGVTIPEPVELVFHAAPVVPLVNPPRPPAQDRAVPENVAPFLRIFPRHDRPAGALNAVNSRVTVVLKDGCFRAADRDDALVLFPFGANLFVDSNNYLAFGSGERPGYARVGEAVEFMGSIQEVTTPELVDPIHAACGPDKVIKVEGMQSAAASDSQRRVTDRANAMRRLQSAYGLDARQAMRALDWLDARGEANRRTTSDGILEPPITGAMVADSPPPPVMDPSECPPGSSLAGGLCRTPEGYLRPLPDWLVEFLEQDR</sequence>
<evidence type="ECO:0000313" key="3">
    <source>
        <dbReference type="EMBL" id="MXP34456.1"/>
    </source>
</evidence>
<dbReference type="AlphaFoldDB" id="A0A6I4U7U4"/>
<dbReference type="Proteomes" id="UP000439914">
    <property type="component" value="Unassembled WGS sequence"/>
</dbReference>
<dbReference type="Proteomes" id="UP001238601">
    <property type="component" value="Unassembled WGS sequence"/>
</dbReference>
<dbReference type="EMBL" id="WTYG01000001">
    <property type="protein sequence ID" value="MXP34456.1"/>
    <property type="molecule type" value="Genomic_DNA"/>
</dbReference>
<keyword evidence="1" id="KW-0732">Signal</keyword>
<dbReference type="EMBL" id="JAUSWK010000002">
    <property type="protein sequence ID" value="MDQ0566093.1"/>
    <property type="molecule type" value="Genomic_DNA"/>
</dbReference>
<organism evidence="3 4">
    <name type="scientific">Qipengyuania citrea</name>
    <dbReference type="NCBI Taxonomy" id="225971"/>
    <lineage>
        <taxon>Bacteria</taxon>
        <taxon>Pseudomonadati</taxon>
        <taxon>Pseudomonadota</taxon>
        <taxon>Alphaproteobacteria</taxon>
        <taxon>Sphingomonadales</taxon>
        <taxon>Erythrobacteraceae</taxon>
        <taxon>Qipengyuania</taxon>
    </lineage>
</organism>
<gene>
    <name evidence="3" type="ORF">GRI55_01570</name>
    <name evidence="2" type="ORF">QOZ97_001626</name>
</gene>
<feature type="signal peptide" evidence="1">
    <location>
        <begin position="1"/>
        <end position="28"/>
    </location>
</feature>
<comment type="caution">
    <text evidence="3">The sequence shown here is derived from an EMBL/GenBank/DDBJ whole genome shotgun (WGS) entry which is preliminary data.</text>
</comment>
<evidence type="ECO:0000256" key="1">
    <source>
        <dbReference type="SAM" id="SignalP"/>
    </source>
</evidence>
<evidence type="ECO:0000313" key="4">
    <source>
        <dbReference type="Proteomes" id="UP000439914"/>
    </source>
</evidence>
<protein>
    <submittedName>
        <fullName evidence="3">Uncharacterized protein</fullName>
    </submittedName>
</protein>
<feature type="chain" id="PRO_5026135424" evidence="1">
    <location>
        <begin position="29"/>
        <end position="458"/>
    </location>
</feature>
<proteinExistence type="predicted"/>
<evidence type="ECO:0000313" key="5">
    <source>
        <dbReference type="Proteomes" id="UP001238601"/>
    </source>
</evidence>
<name>A0A6I4U7U4_9SPHN</name>
<reference evidence="3 4" key="1">
    <citation type="submission" date="2019-12" db="EMBL/GenBank/DDBJ databases">
        <title>Genomic-based taxomic classification of the family Erythrobacteraceae.</title>
        <authorList>
            <person name="Xu L."/>
        </authorList>
    </citation>
    <scope>NUCLEOTIDE SEQUENCE [LARGE SCALE GENOMIC DNA]</scope>
    <source>
        <strain evidence="3 4">CGMCC 1.8703</strain>
    </source>
</reference>
<keyword evidence="5" id="KW-1185">Reference proteome</keyword>
<evidence type="ECO:0000313" key="2">
    <source>
        <dbReference type="EMBL" id="MDQ0566093.1"/>
    </source>
</evidence>
<reference evidence="2 5" key="2">
    <citation type="submission" date="2023-07" db="EMBL/GenBank/DDBJ databases">
        <title>Genomic Encyclopedia of Type Strains, Phase IV (KMG-IV): sequencing the most valuable type-strain genomes for metagenomic binning, comparative biology and taxonomic classification.</title>
        <authorList>
            <person name="Goeker M."/>
        </authorList>
    </citation>
    <scope>NUCLEOTIDE SEQUENCE [LARGE SCALE GENOMIC DNA]</scope>
    <source>
        <strain evidence="2 5">DSM 14432</strain>
    </source>
</reference>
<dbReference type="RefSeq" id="WP_160765969.1">
    <property type="nucleotide sequence ID" value="NZ_JAUSWK010000002.1"/>
</dbReference>
<dbReference type="GeneID" id="93686454"/>
<accession>A0A6I4U7U4</accession>